<dbReference type="InterPro" id="IPR052236">
    <property type="entry name" value="Small_GTPase_RasD"/>
</dbReference>
<dbReference type="EMBL" id="CAIIXF020000005">
    <property type="protein sequence ID" value="CAH1784588.1"/>
    <property type="molecule type" value="Genomic_DNA"/>
</dbReference>
<dbReference type="SUPFAM" id="SSF52540">
    <property type="entry name" value="P-loop containing nucleoside triphosphate hydrolases"/>
    <property type="match status" value="1"/>
</dbReference>
<evidence type="ECO:0000256" key="4">
    <source>
        <dbReference type="ARBA" id="ARBA00022741"/>
    </source>
</evidence>
<proteinExistence type="inferred from homology"/>
<sequence>MNGRSSSTKRNGGSSRVKSRPLRIAIMGAAAVGKTCIVNRFMNDTFNEKHKATVEDFHQKQYKISKNNVQLMEIVDTTGSYQFPAMMRVSMTISHAFILVFSLDDSKSFEEVDRLRQEILEERGDKPTYIVVVANKSDVPEREREVCPITAEIVATVDWECDDFILTSAKDDINITTLFSEITKEHYLRENAQCTDSPATVAPGERRKSVPLTFINYTSSNLRKSKANTSCTIS</sequence>
<evidence type="ECO:0000256" key="9">
    <source>
        <dbReference type="ARBA" id="ARBA00038061"/>
    </source>
</evidence>
<evidence type="ECO:0000313" key="11">
    <source>
        <dbReference type="Proteomes" id="UP000749559"/>
    </source>
</evidence>
<keyword evidence="7" id="KW-0449">Lipoprotein</keyword>
<dbReference type="PRINTS" id="PR00449">
    <property type="entry name" value="RASTRNSFRMNG"/>
</dbReference>
<evidence type="ECO:0000256" key="3">
    <source>
        <dbReference type="ARBA" id="ARBA00022481"/>
    </source>
</evidence>
<evidence type="ECO:0000313" key="10">
    <source>
        <dbReference type="EMBL" id="CAH1784588.1"/>
    </source>
</evidence>
<evidence type="ECO:0000256" key="2">
    <source>
        <dbReference type="ARBA" id="ARBA00022475"/>
    </source>
</evidence>
<dbReference type="GO" id="GO:0003924">
    <property type="term" value="F:GTPase activity"/>
    <property type="evidence" value="ECO:0007669"/>
    <property type="project" value="InterPro"/>
</dbReference>
<dbReference type="SMART" id="SM00173">
    <property type="entry name" value="RAS"/>
    <property type="match status" value="1"/>
</dbReference>
<evidence type="ECO:0000256" key="5">
    <source>
        <dbReference type="ARBA" id="ARBA00023134"/>
    </source>
</evidence>
<comment type="caution">
    <text evidence="10">The sequence shown here is derived from an EMBL/GenBank/DDBJ whole genome shotgun (WGS) entry which is preliminary data.</text>
</comment>
<dbReference type="SMART" id="SM00174">
    <property type="entry name" value="RHO"/>
    <property type="match status" value="1"/>
</dbReference>
<keyword evidence="5" id="KW-0342">GTP-binding</keyword>
<dbReference type="Proteomes" id="UP000749559">
    <property type="component" value="Unassembled WGS sequence"/>
</dbReference>
<keyword evidence="2" id="KW-1003">Cell membrane</keyword>
<dbReference type="GO" id="GO:0005886">
    <property type="term" value="C:plasma membrane"/>
    <property type="evidence" value="ECO:0007669"/>
    <property type="project" value="UniProtKB-SubCell"/>
</dbReference>
<dbReference type="OrthoDB" id="265044at2759"/>
<dbReference type="AlphaFoldDB" id="A0A8J1T593"/>
<dbReference type="NCBIfam" id="TIGR00231">
    <property type="entry name" value="small_GTP"/>
    <property type="match status" value="1"/>
</dbReference>
<evidence type="ECO:0000256" key="1">
    <source>
        <dbReference type="ARBA" id="ARBA00004193"/>
    </source>
</evidence>
<evidence type="ECO:0000256" key="6">
    <source>
        <dbReference type="ARBA" id="ARBA00023136"/>
    </source>
</evidence>
<protein>
    <submittedName>
        <fullName evidence="10">Uncharacterized protein</fullName>
    </submittedName>
</protein>
<keyword evidence="11" id="KW-1185">Reference proteome</keyword>
<dbReference type="SMART" id="SM00175">
    <property type="entry name" value="RAB"/>
    <property type="match status" value="1"/>
</dbReference>
<dbReference type="FunFam" id="3.40.50.300:FF:000475">
    <property type="entry name" value="GTP-binding protein Rhes"/>
    <property type="match status" value="1"/>
</dbReference>
<dbReference type="PANTHER" id="PTHR46149:SF7">
    <property type="entry name" value="GTP-BINDING PROTEIN DI-RAS2"/>
    <property type="match status" value="1"/>
</dbReference>
<dbReference type="InterPro" id="IPR027417">
    <property type="entry name" value="P-loop_NTPase"/>
</dbReference>
<keyword evidence="3" id="KW-0488">Methylation</keyword>
<evidence type="ECO:0000256" key="8">
    <source>
        <dbReference type="ARBA" id="ARBA00023289"/>
    </source>
</evidence>
<dbReference type="PANTHER" id="PTHR46149">
    <property type="entry name" value="MIP08469P"/>
    <property type="match status" value="1"/>
</dbReference>
<accession>A0A8J1T593</accession>
<dbReference type="InterPro" id="IPR001806">
    <property type="entry name" value="Small_GTPase"/>
</dbReference>
<name>A0A8J1T593_OWEFU</name>
<organism evidence="10 11">
    <name type="scientific">Owenia fusiformis</name>
    <name type="common">Polychaete worm</name>
    <dbReference type="NCBI Taxonomy" id="6347"/>
    <lineage>
        <taxon>Eukaryota</taxon>
        <taxon>Metazoa</taxon>
        <taxon>Spiralia</taxon>
        <taxon>Lophotrochozoa</taxon>
        <taxon>Annelida</taxon>
        <taxon>Polychaeta</taxon>
        <taxon>Sedentaria</taxon>
        <taxon>Canalipalpata</taxon>
        <taxon>Sabellida</taxon>
        <taxon>Oweniida</taxon>
        <taxon>Oweniidae</taxon>
        <taxon>Owenia</taxon>
    </lineage>
</organism>
<dbReference type="GO" id="GO:0005525">
    <property type="term" value="F:GTP binding"/>
    <property type="evidence" value="ECO:0007669"/>
    <property type="project" value="UniProtKB-KW"/>
</dbReference>
<keyword evidence="8" id="KW-0636">Prenylation</keyword>
<dbReference type="InterPro" id="IPR005225">
    <property type="entry name" value="Small_GTP-bd"/>
</dbReference>
<comment type="similarity">
    <text evidence="9">Belongs to the small GTPase superfamily. RasD family.</text>
</comment>
<gene>
    <name evidence="10" type="ORF">OFUS_LOCUS10757</name>
</gene>
<evidence type="ECO:0000256" key="7">
    <source>
        <dbReference type="ARBA" id="ARBA00023288"/>
    </source>
</evidence>
<dbReference type="Pfam" id="PF00071">
    <property type="entry name" value="Ras"/>
    <property type="match status" value="1"/>
</dbReference>
<keyword evidence="6" id="KW-0472">Membrane</keyword>
<dbReference type="PROSITE" id="PS51419">
    <property type="entry name" value="RAB"/>
    <property type="match status" value="1"/>
</dbReference>
<dbReference type="PROSITE" id="PS51421">
    <property type="entry name" value="RAS"/>
    <property type="match status" value="1"/>
</dbReference>
<reference evidence="10" key="1">
    <citation type="submission" date="2022-03" db="EMBL/GenBank/DDBJ databases">
        <authorList>
            <person name="Martin C."/>
        </authorList>
    </citation>
    <scope>NUCLEOTIDE SEQUENCE</scope>
</reference>
<keyword evidence="4" id="KW-0547">Nucleotide-binding</keyword>
<dbReference type="Gene3D" id="3.40.50.300">
    <property type="entry name" value="P-loop containing nucleotide triphosphate hydrolases"/>
    <property type="match status" value="1"/>
</dbReference>
<comment type="subcellular location">
    <subcellularLocation>
        <location evidence="1">Cell membrane</location>
        <topology evidence="1">Lipid-anchor</topology>
    </subcellularLocation>
</comment>